<feature type="region of interest" description="Disordered" evidence="8">
    <location>
        <begin position="1115"/>
        <end position="1134"/>
    </location>
</feature>
<evidence type="ECO:0000256" key="4">
    <source>
        <dbReference type="ARBA" id="ARBA00022771"/>
    </source>
</evidence>
<comment type="subcellular location">
    <subcellularLocation>
        <location evidence="1">Nucleus</location>
    </subcellularLocation>
</comment>
<feature type="region of interest" description="Disordered" evidence="8">
    <location>
        <begin position="1038"/>
        <end position="1058"/>
    </location>
</feature>
<dbReference type="EnsemblMetazoa" id="XM_030977565">
    <property type="protein sequence ID" value="XP_030833425"/>
    <property type="gene ID" value="LOC105445717"/>
</dbReference>
<feature type="region of interest" description="Disordered" evidence="8">
    <location>
        <begin position="778"/>
        <end position="798"/>
    </location>
</feature>
<dbReference type="SMART" id="SM00355">
    <property type="entry name" value="ZnF_C2H2"/>
    <property type="match status" value="13"/>
</dbReference>
<dbReference type="GO" id="GO:0008270">
    <property type="term" value="F:zinc ion binding"/>
    <property type="evidence" value="ECO:0007669"/>
    <property type="project" value="UniProtKB-KW"/>
</dbReference>
<dbReference type="GO" id="GO:0000981">
    <property type="term" value="F:DNA-binding transcription factor activity, RNA polymerase II-specific"/>
    <property type="evidence" value="ECO:0000318"/>
    <property type="project" value="GO_Central"/>
</dbReference>
<feature type="domain" description="C2H2-type" evidence="9">
    <location>
        <begin position="931"/>
        <end position="954"/>
    </location>
</feature>
<dbReference type="GO" id="GO:0005634">
    <property type="term" value="C:nucleus"/>
    <property type="evidence" value="ECO:0000318"/>
    <property type="project" value="GO_Central"/>
</dbReference>
<evidence type="ECO:0000256" key="8">
    <source>
        <dbReference type="SAM" id="MobiDB-lite"/>
    </source>
</evidence>
<dbReference type="Pfam" id="PF00096">
    <property type="entry name" value="zf-C2H2"/>
    <property type="match status" value="6"/>
</dbReference>
<dbReference type="PROSITE" id="PS50157">
    <property type="entry name" value="ZINC_FINGER_C2H2_2"/>
    <property type="match status" value="13"/>
</dbReference>
<dbReference type="KEGG" id="spu:105445717"/>
<dbReference type="PROSITE" id="PS00028">
    <property type="entry name" value="ZINC_FINGER_C2H2_1"/>
    <property type="match status" value="10"/>
</dbReference>
<feature type="domain" description="C2H2-type" evidence="9">
    <location>
        <begin position="566"/>
        <end position="593"/>
    </location>
</feature>
<dbReference type="Proteomes" id="UP000007110">
    <property type="component" value="Unassembled WGS sequence"/>
</dbReference>
<keyword evidence="11" id="KW-1185">Reference proteome</keyword>
<keyword evidence="3" id="KW-0677">Repeat</keyword>
<proteinExistence type="predicted"/>
<dbReference type="FunFam" id="3.30.160.60:FF:000446">
    <property type="entry name" value="Zinc finger protein"/>
    <property type="match status" value="2"/>
</dbReference>
<evidence type="ECO:0000256" key="3">
    <source>
        <dbReference type="ARBA" id="ARBA00022737"/>
    </source>
</evidence>
<feature type="domain" description="C2H2-type" evidence="9">
    <location>
        <begin position="382"/>
        <end position="409"/>
    </location>
</feature>
<feature type="region of interest" description="Disordered" evidence="8">
    <location>
        <begin position="129"/>
        <end position="153"/>
    </location>
</feature>
<dbReference type="OMA" id="MSSKCRV"/>
<sequence>MSLPTGRSNVCSTCGKCFKRLAALENHKRLSHPKDEHLIKASCQQRMIPAKKTDGKTHKKKIHKKTEVSLKERVISNHDLSCQQGPESKSSILLQQGVSGEVGLARPDAAIGMSRQGREGQYAGFETRLDRPGSSNGFEDHQPLPETSSSSMIDGNQSIYQARLPKHLNITKNVTNGTYSCTDCKACVYSVDFLFSHDCNETVNRDSPESPCKDCGLNARVCSCRKLEFQLVVREKDPCCSICGRVFSDEMAKKQHKCLQTDSWKSVRPVGGHFGNDVTNEARSDASIGLADAQNKNVLKPRNDNAKCPYCKKMFRNDLYLNNHMLSHSELQKFDCFYCRQLFPTGAALKEHLGTVHVQRPEETLQGQEAAGVVYTDSGLRWKCSLCPKIFSCKSNRRRHQMWHFGIRPHACELCGAAFRQRWQLQAHKKTKRCQNNRNRTKNVLLRLSDAPIKHPHTADSSNQMVLNGELEEGEVTENLASDSVKDIYQRISNSQPLVSPTPASQAPIPEFAAIPTSSLSSSVSHNPMSTKCLDQPMLEHVPEEEPLDLTRLTGLDMETNDTRSFICQECGKLCKTNRNLMIHKRIHTGERPYNCSLCSLTFRQSHHRKAHMLSKHGVYHPVPKANAKKEIVVMTEEGIRYKCHYCSKVLMSRSGRRKHERWHLGLRPHKCDNCGNMFKQLQHLKKHQMSSKCRVSQIKLIDTKNKRNYNDSSNPRIGPLTSWHMMQVLAENHRKKKALAASDISALSSESEAPQVTDVRSAVGLISTEELKAKERAKKLAEDASEKSRDNDEDENVVGQCLEEIGNITDEGDKAETVGRYALENDEESINGISIKEEVFSEIEDGEIVDGNDHMSYQNGEVNGNFQECKDFEAGGGNDLPLNLTNANSLGDVYEDLEAYQAQCHICGQYYKTRQNLSIHMRIHTGERPHSCSICSKKFIQPHHLKAHLKSKHDIVMVTPSRPIRQEEIIMTQEGIRFKCQFCPKLLSSKNGRQKHERWHLGLRPHKCDVCGKAFKQSHHLKRHKVGTACIPLDKQPIKEECPSPPPSPPPSEPLLNVPLNPSAPLTVLLPVTIRAAPAPVHTDLTVKEALPGQLPSEGAPTNIETAREVPLQIHPPPEATKDMTPQDLSMPSSKLIDLHCYE</sequence>
<feature type="domain" description="C2H2-type" evidence="9">
    <location>
        <begin position="979"/>
        <end position="1006"/>
    </location>
</feature>
<feature type="domain" description="C2H2-type" evidence="9">
    <location>
        <begin position="334"/>
        <end position="362"/>
    </location>
</feature>
<keyword evidence="2" id="KW-0479">Metal-binding</keyword>
<dbReference type="FunFam" id="3.30.160.60:FF:001049">
    <property type="entry name" value="zinc finger protein 319"/>
    <property type="match status" value="1"/>
</dbReference>
<feature type="domain" description="C2H2-type" evidence="9">
    <location>
        <begin position="410"/>
        <end position="437"/>
    </location>
</feature>
<dbReference type="GO" id="GO:0006357">
    <property type="term" value="P:regulation of transcription by RNA polymerase II"/>
    <property type="evidence" value="ECO:0000318"/>
    <property type="project" value="GO_Central"/>
</dbReference>
<evidence type="ECO:0000259" key="9">
    <source>
        <dbReference type="PROSITE" id="PS50157"/>
    </source>
</evidence>
<dbReference type="Gene3D" id="3.30.160.60">
    <property type="entry name" value="Classic Zinc Finger"/>
    <property type="match status" value="8"/>
</dbReference>
<feature type="domain" description="C2H2-type" evidence="9">
    <location>
        <begin position="670"/>
        <end position="689"/>
    </location>
</feature>
<protein>
    <recommendedName>
        <fullName evidence="9">C2H2-type domain-containing protein</fullName>
    </recommendedName>
</protein>
<dbReference type="PANTHER" id="PTHR16515">
    <property type="entry name" value="PR DOMAIN ZINC FINGER PROTEIN"/>
    <property type="match status" value="1"/>
</dbReference>
<reference evidence="11" key="1">
    <citation type="submission" date="2015-02" db="EMBL/GenBank/DDBJ databases">
        <title>Genome sequencing for Strongylocentrotus purpuratus.</title>
        <authorList>
            <person name="Murali S."/>
            <person name="Liu Y."/>
            <person name="Vee V."/>
            <person name="English A."/>
            <person name="Wang M."/>
            <person name="Skinner E."/>
            <person name="Han Y."/>
            <person name="Muzny D.M."/>
            <person name="Worley K.C."/>
            <person name="Gibbs R.A."/>
        </authorList>
    </citation>
    <scope>NUCLEOTIDE SEQUENCE</scope>
</reference>
<dbReference type="InterPro" id="IPR050331">
    <property type="entry name" value="Zinc_finger"/>
</dbReference>
<feature type="compositionally biased region" description="Pro residues" evidence="8">
    <location>
        <begin position="1044"/>
        <end position="1054"/>
    </location>
</feature>
<dbReference type="AlphaFoldDB" id="A0A7M7NA26"/>
<feature type="domain" description="C2H2-type" evidence="9">
    <location>
        <begin position="9"/>
        <end position="37"/>
    </location>
</feature>
<evidence type="ECO:0000313" key="10">
    <source>
        <dbReference type="EnsemblMetazoa" id="XP_030833425"/>
    </source>
</evidence>
<dbReference type="SUPFAM" id="SSF57667">
    <property type="entry name" value="beta-beta-alpha zinc fingers"/>
    <property type="match status" value="6"/>
</dbReference>
<evidence type="ECO:0000256" key="1">
    <source>
        <dbReference type="ARBA" id="ARBA00004123"/>
    </source>
</evidence>
<dbReference type="RefSeq" id="XP_030833425.1">
    <property type="nucleotide sequence ID" value="XM_030977565.1"/>
</dbReference>
<accession>A0A7M7NA26</accession>
<evidence type="ECO:0000256" key="5">
    <source>
        <dbReference type="ARBA" id="ARBA00022833"/>
    </source>
</evidence>
<feature type="compositionally biased region" description="Basic and acidic residues" evidence="8">
    <location>
        <begin position="778"/>
        <end position="791"/>
    </location>
</feature>
<feature type="domain" description="C2H2-type" evidence="9">
    <location>
        <begin position="1007"/>
        <end position="1038"/>
    </location>
</feature>
<feature type="domain" description="C2H2-type" evidence="9">
    <location>
        <begin position="903"/>
        <end position="930"/>
    </location>
</feature>
<keyword evidence="4 7" id="KW-0863">Zinc-finger</keyword>
<dbReference type="PANTHER" id="PTHR16515:SF49">
    <property type="entry name" value="GASTRULA ZINC FINGER PROTEIN XLCGF49.1-LIKE-RELATED"/>
    <property type="match status" value="1"/>
</dbReference>
<dbReference type="OrthoDB" id="10114163at2759"/>
<dbReference type="InParanoid" id="A0A7M7NA26"/>
<dbReference type="InterPro" id="IPR013087">
    <property type="entry name" value="Znf_C2H2_type"/>
</dbReference>
<organism evidence="10 11">
    <name type="scientific">Strongylocentrotus purpuratus</name>
    <name type="common">Purple sea urchin</name>
    <dbReference type="NCBI Taxonomy" id="7668"/>
    <lineage>
        <taxon>Eukaryota</taxon>
        <taxon>Metazoa</taxon>
        <taxon>Echinodermata</taxon>
        <taxon>Eleutherozoa</taxon>
        <taxon>Echinozoa</taxon>
        <taxon>Echinoidea</taxon>
        <taxon>Euechinoidea</taxon>
        <taxon>Echinacea</taxon>
        <taxon>Camarodonta</taxon>
        <taxon>Echinidea</taxon>
        <taxon>Strongylocentrotidae</taxon>
        <taxon>Strongylocentrotus</taxon>
    </lineage>
</organism>
<reference evidence="10" key="2">
    <citation type="submission" date="2021-01" db="UniProtKB">
        <authorList>
            <consortium name="EnsemblMetazoa"/>
        </authorList>
    </citation>
    <scope>IDENTIFICATION</scope>
</reference>
<feature type="domain" description="C2H2-type" evidence="9">
    <location>
        <begin position="306"/>
        <end position="333"/>
    </location>
</feature>
<evidence type="ECO:0000256" key="7">
    <source>
        <dbReference type="PROSITE-ProRule" id="PRU00042"/>
    </source>
</evidence>
<feature type="domain" description="C2H2-type" evidence="9">
    <location>
        <begin position="642"/>
        <end position="669"/>
    </location>
</feature>
<dbReference type="GeneID" id="105445717"/>
<keyword evidence="5" id="KW-0862">Zinc</keyword>
<feature type="domain" description="C2H2-type" evidence="9">
    <location>
        <begin position="594"/>
        <end position="622"/>
    </location>
</feature>
<keyword evidence="6" id="KW-0539">Nucleus</keyword>
<dbReference type="InterPro" id="IPR036236">
    <property type="entry name" value="Znf_C2H2_sf"/>
</dbReference>
<name>A0A7M7NA26_STRPU</name>
<evidence type="ECO:0000313" key="11">
    <source>
        <dbReference type="Proteomes" id="UP000007110"/>
    </source>
</evidence>
<evidence type="ECO:0000256" key="2">
    <source>
        <dbReference type="ARBA" id="ARBA00022723"/>
    </source>
</evidence>
<evidence type="ECO:0000256" key="6">
    <source>
        <dbReference type="ARBA" id="ARBA00023242"/>
    </source>
</evidence>